<dbReference type="PANTHER" id="PTHR34819:SF3">
    <property type="entry name" value="CELL SURFACE PROTEIN"/>
    <property type="match status" value="1"/>
</dbReference>
<reference evidence="3" key="2">
    <citation type="submission" date="2023-07" db="EMBL/GenBank/DDBJ databases">
        <authorList>
            <person name="Bai X.-H."/>
            <person name="Wang H.-H."/>
            <person name="Wang J."/>
            <person name="Ma M.-Y."/>
            <person name="Hu H.-H."/>
            <person name="Song Z.-L."/>
            <person name="Ma H.-G."/>
            <person name="Fan Y."/>
            <person name="Du C.-Y."/>
            <person name="Xu J.-C."/>
        </authorList>
    </citation>
    <scope>NUCLEOTIDE SEQUENCE</scope>
    <source>
        <strain evidence="3">CZ1</strain>
    </source>
</reference>
<proteinExistence type="predicted"/>
<gene>
    <name evidence="3" type="ORF">Q2T42_23400</name>
</gene>
<dbReference type="PANTHER" id="PTHR34819">
    <property type="entry name" value="LARGE CYSTEINE-RICH PERIPLASMIC PROTEIN OMCB"/>
    <property type="match status" value="1"/>
</dbReference>
<dbReference type="Pfam" id="PF01345">
    <property type="entry name" value="DUF11"/>
    <property type="match status" value="1"/>
</dbReference>
<name>A0AA96WSN3_LEPBY</name>
<sequence>MKFNRPISFSKLYQTFCWFMVALTLTFLASYHPLLLPVEPALAAGVCAIPGKDGVVNQSTIVNTYFPGAPNASASAGSTSLSIGTYYSSGANTPINPGDLLMIIQMQDAEISSTNSLAYGSGDTANGGSGQTSLNNSGKYEFVYATNSVPLTGGTLQFRAGGTGSGLVNSYVNANPTTTRGRRTFQVIRVQQYASLTLTSDITVPDWNGSVGGVLVFDVAGDVNFNGFSIDGSAKGFRGGYTPSGASGANVQTYVASAGSTVGGGKGEGLAGTPRYMWDGTTAIDLGSDQLPGGDAGRGAPSNGGGGGNDHNSGGAGGGNGGRGGTGGIGWQGALGSLGLPGGQGIGGFPVSNPATIDRLVMGGGGGGGDANNQPNGVRGGQGGGIVLIRAGRFVGTGTIRSNGSDGEVGRFANAPDGAGGGGAGGTIALQALHGSLSGLTVEARGGNGGNTVQDNNNEHGPGGGGGGGVVVSYSPGGTVSVSPLNLAGGANGRANSGLGIPHGATSGGTGVNSTFAPTALPPIEPGASCFPTLNVTKSEANPGVAGQRTAPGTAAYTIVVSNTGPGGAAGVQIVDPLPSGFSYASGATATFAGGAVGAASPVNIGSATVPTFGDFLIPSGGSVTLTFNVQIDAATPAGTYQNPAQVSYLDPTRTILNPTRRITPSTNALVGSNTTYENGVLAGQPAPGSNYDANSNLGEDVVITAVSNNPNVLVVKRITAINGSTTTSAGDNLALYRDVPGNPYDDNLLDSPAPDPIDTNKWPNPSTFLLGGVNGGNVQPNDEIEYTIYFLSAGEDVANNVLMCDRVPTNVTFNPTAFNTGVPADPNGISTANRSIVVNVGGNSLALTGVADGDRARYFPPGVEPSLVPEFSGINCNGANTNGAVVVNLGNLNSATAPGVPADSYGFVRFRARVK</sequence>
<feature type="region of interest" description="Disordered" evidence="1">
    <location>
        <begin position="360"/>
        <end position="379"/>
    </location>
</feature>
<evidence type="ECO:0000313" key="3">
    <source>
        <dbReference type="EMBL" id="WNZ44743.1"/>
    </source>
</evidence>
<dbReference type="EMBL" id="CP130144">
    <property type="protein sequence ID" value="WNZ44743.1"/>
    <property type="molecule type" value="Genomic_DNA"/>
</dbReference>
<organism evidence="3">
    <name type="scientific">Leptolyngbya boryana CZ1</name>
    <dbReference type="NCBI Taxonomy" id="3060204"/>
    <lineage>
        <taxon>Bacteria</taxon>
        <taxon>Bacillati</taxon>
        <taxon>Cyanobacteriota</taxon>
        <taxon>Cyanophyceae</taxon>
        <taxon>Leptolyngbyales</taxon>
        <taxon>Leptolyngbyaceae</taxon>
        <taxon>Leptolyngbya group</taxon>
        <taxon>Leptolyngbya</taxon>
    </lineage>
</organism>
<dbReference type="InterPro" id="IPR001434">
    <property type="entry name" value="OmcB-like_DUF11"/>
</dbReference>
<feature type="compositionally biased region" description="Gly residues" evidence="1">
    <location>
        <begin position="294"/>
        <end position="328"/>
    </location>
</feature>
<dbReference type="NCBIfam" id="TIGR01451">
    <property type="entry name" value="B_ant_repeat"/>
    <property type="match status" value="2"/>
</dbReference>
<dbReference type="InterPro" id="IPR051172">
    <property type="entry name" value="Chlamydia_OmcB"/>
</dbReference>
<reference evidence="3" key="1">
    <citation type="journal article" date="2023" name="Plants (Basel)">
        <title>Genomic Analysis of Leptolyngbya boryana CZ1 Reveals Efficient Carbon Fixation Modules.</title>
        <authorList>
            <person name="Bai X."/>
            <person name="Wang H."/>
            <person name="Cheng W."/>
            <person name="Wang J."/>
            <person name="Ma M."/>
            <person name="Hu H."/>
            <person name="Song Z."/>
            <person name="Ma H."/>
            <person name="Fan Y."/>
            <person name="Du C."/>
            <person name="Xu J."/>
        </authorList>
    </citation>
    <scope>NUCLEOTIDE SEQUENCE</scope>
    <source>
        <strain evidence="3">CZ1</strain>
    </source>
</reference>
<protein>
    <recommendedName>
        <fullName evidence="2">DUF11 domain-containing protein</fullName>
    </recommendedName>
</protein>
<dbReference type="RefSeq" id="WP_316426691.1">
    <property type="nucleotide sequence ID" value="NZ_CP130144.1"/>
</dbReference>
<evidence type="ECO:0000256" key="1">
    <source>
        <dbReference type="SAM" id="MobiDB-lite"/>
    </source>
</evidence>
<accession>A0AA96WSN3</accession>
<evidence type="ECO:0000259" key="2">
    <source>
        <dbReference type="Pfam" id="PF01345"/>
    </source>
</evidence>
<feature type="region of interest" description="Disordered" evidence="1">
    <location>
        <begin position="281"/>
        <end position="328"/>
    </location>
</feature>
<feature type="domain" description="DUF11" evidence="2">
    <location>
        <begin position="551"/>
        <end position="650"/>
    </location>
</feature>
<feature type="compositionally biased region" description="Gly residues" evidence="1">
    <location>
        <begin position="461"/>
        <end position="470"/>
    </location>
</feature>
<dbReference type="InterPro" id="IPR047589">
    <property type="entry name" value="DUF11_rpt"/>
</dbReference>
<feature type="region of interest" description="Disordered" evidence="1">
    <location>
        <begin position="445"/>
        <end position="470"/>
    </location>
</feature>
<dbReference type="AlphaFoldDB" id="A0AA96WSN3"/>